<keyword evidence="1" id="KW-0175">Coiled coil</keyword>
<evidence type="ECO:0000256" key="2">
    <source>
        <dbReference type="SAM" id="MobiDB-lite"/>
    </source>
</evidence>
<reference evidence="3" key="1">
    <citation type="submission" date="2023-10" db="EMBL/GenBank/DDBJ databases">
        <authorList>
            <person name="Chen Y."/>
            <person name="Shah S."/>
            <person name="Dougan E. K."/>
            <person name="Thang M."/>
            <person name="Chan C."/>
        </authorList>
    </citation>
    <scope>NUCLEOTIDE SEQUENCE [LARGE SCALE GENOMIC DNA]</scope>
</reference>
<feature type="region of interest" description="Disordered" evidence="2">
    <location>
        <begin position="1"/>
        <end position="26"/>
    </location>
</feature>
<organism evidence="3 4">
    <name type="scientific">Prorocentrum cordatum</name>
    <dbReference type="NCBI Taxonomy" id="2364126"/>
    <lineage>
        <taxon>Eukaryota</taxon>
        <taxon>Sar</taxon>
        <taxon>Alveolata</taxon>
        <taxon>Dinophyceae</taxon>
        <taxon>Prorocentrales</taxon>
        <taxon>Prorocentraceae</taxon>
        <taxon>Prorocentrum</taxon>
    </lineage>
</organism>
<protein>
    <submittedName>
        <fullName evidence="3">Uncharacterized protein</fullName>
    </submittedName>
</protein>
<feature type="region of interest" description="Disordered" evidence="2">
    <location>
        <begin position="44"/>
        <end position="63"/>
    </location>
</feature>
<feature type="compositionally biased region" description="Gly residues" evidence="2">
    <location>
        <begin position="451"/>
        <end position="462"/>
    </location>
</feature>
<feature type="compositionally biased region" description="Low complexity" evidence="2">
    <location>
        <begin position="52"/>
        <end position="63"/>
    </location>
</feature>
<comment type="caution">
    <text evidence="3">The sequence shown here is derived from an EMBL/GenBank/DDBJ whole genome shotgun (WGS) entry which is preliminary data.</text>
</comment>
<sequence>MVAPGVHPALGGRLRAPRSASPGQRRSLALDMRRIAGLLRDAPGTGALAADSRNNSRCSSPRSAWEAGDRHAMAFGSAGPSPVAASRAVVGNQVAALSEKFHQTVQRLQQQCEGDRRRLHQVERRLDAGAEDRSRHGEQRERWAELQGKVDGLIEETQSLARRVEGLDERLWSRTSGSEGARQRSRELEQQVQALEQQARLAASTAEEACKRQAARLRRAEHAAEEAVRRLARLEEDVHGAAVQHDGFVESRLGTLEQQQEQLDDLVRALQAQLDEGLPGFADLGEDDSGACGPRLSAGGRDVDEALHAVEQSHSELEKKLMRQVEEQAAFRVKVDHQLSRVSALADRLETAHEPALEALRSELAGQRSQDRQLADAEAAALRRRVQEAADGTEDALAELREGLRELRALPSGGRPAPRHEEDGGLLRGLLGRLADVEQRARSLEDAASLGRGGGVAAGAGGAAEDRGGGPRAGRRGREVAPAPARGAGRRARGGEAGGTGRRGGGAGEDVQGAGAA</sequence>
<dbReference type="SUPFAM" id="SSF57997">
    <property type="entry name" value="Tropomyosin"/>
    <property type="match status" value="1"/>
</dbReference>
<feature type="coiled-coil region" evidence="1">
    <location>
        <begin position="178"/>
        <end position="276"/>
    </location>
</feature>
<accession>A0ABN9VUG9</accession>
<keyword evidence="4" id="KW-1185">Reference proteome</keyword>
<dbReference type="EMBL" id="CAUYUJ010017706">
    <property type="protein sequence ID" value="CAK0877147.1"/>
    <property type="molecule type" value="Genomic_DNA"/>
</dbReference>
<feature type="compositionally biased region" description="Gly residues" evidence="2">
    <location>
        <begin position="495"/>
        <end position="508"/>
    </location>
</feature>
<evidence type="ECO:0000313" key="3">
    <source>
        <dbReference type="EMBL" id="CAK0877147.1"/>
    </source>
</evidence>
<gene>
    <name evidence="3" type="ORF">PCOR1329_LOCUS61285</name>
</gene>
<feature type="region of interest" description="Disordered" evidence="2">
    <location>
        <begin position="446"/>
        <end position="517"/>
    </location>
</feature>
<evidence type="ECO:0000256" key="1">
    <source>
        <dbReference type="SAM" id="Coils"/>
    </source>
</evidence>
<proteinExistence type="predicted"/>
<dbReference type="Proteomes" id="UP001189429">
    <property type="component" value="Unassembled WGS sequence"/>
</dbReference>
<evidence type="ECO:0000313" key="4">
    <source>
        <dbReference type="Proteomes" id="UP001189429"/>
    </source>
</evidence>
<name>A0ABN9VUG9_9DINO</name>